<dbReference type="RefSeq" id="WP_216691723.1">
    <property type="nucleotide sequence ID" value="NZ_CP076680.1"/>
</dbReference>
<protein>
    <recommendedName>
        <fullName evidence="3">RlfB protein</fullName>
    </recommendedName>
</protein>
<evidence type="ECO:0000313" key="2">
    <source>
        <dbReference type="Proteomes" id="UP000683421"/>
    </source>
</evidence>
<evidence type="ECO:0008006" key="3">
    <source>
        <dbReference type="Google" id="ProtNLM"/>
    </source>
</evidence>
<accession>A0AAJ4TKA7</accession>
<sequence>MFGEPLELSKIDATQIIDYLYSFFHRDFVANKAYLANKIYINPRSHKKDDGKELDFWHLTTRENKQLVWENGKKTWKIQGRYTDFARASRIEWVKKIITNHNHEDVKVFYHQENNTKKNIRLYLWAFNHDFVVILQKLGKSSSFLVTSFYIDHEGKKNDYENRYNNYINGKLDKELCNWF</sequence>
<dbReference type="AlphaFoldDB" id="A0AAJ4TKA7"/>
<reference evidence="1 2" key="1">
    <citation type="submission" date="2021-06" db="EMBL/GenBank/DDBJ databases">
        <title>Ulceroglandular infection and bacteremia caused by Francisella salimarina in an immunocompromised patient, France.</title>
        <authorList>
            <person name="Hennebique A."/>
            <person name="Caspar Y."/>
            <person name="Maurin M."/>
            <person name="Boisset S."/>
            <person name="Pelloux I."/>
            <person name="Gallego-Hernanz M.P."/>
            <person name="Burucoa C."/>
            <person name="Cazenave-Roblot F."/>
            <person name="Plouzeau C."/>
            <person name="Rammaert B."/>
        </authorList>
    </citation>
    <scope>NUCLEOTIDE SEQUENCE [LARGE SCALE GENOMIC DNA]</scope>
    <source>
        <strain evidence="1 2">CHUGA-F75</strain>
    </source>
</reference>
<name>A0AAJ4TKA7_9GAMM</name>
<dbReference type="Proteomes" id="UP000683421">
    <property type="component" value="Chromosome"/>
</dbReference>
<dbReference type="KEGG" id="fsr:KQR59_05235"/>
<dbReference type="EMBL" id="CP076680">
    <property type="protein sequence ID" value="QWU98519.1"/>
    <property type="molecule type" value="Genomic_DNA"/>
</dbReference>
<organism evidence="1 2">
    <name type="scientific">Francisella salimarina</name>
    <dbReference type="NCBI Taxonomy" id="2599927"/>
    <lineage>
        <taxon>Bacteria</taxon>
        <taxon>Pseudomonadati</taxon>
        <taxon>Pseudomonadota</taxon>
        <taxon>Gammaproteobacteria</taxon>
        <taxon>Thiotrichales</taxon>
        <taxon>Francisellaceae</taxon>
        <taxon>Francisella</taxon>
    </lineage>
</organism>
<keyword evidence="2" id="KW-1185">Reference proteome</keyword>
<proteinExistence type="predicted"/>
<gene>
    <name evidence="1" type="ORF">KQR59_05235</name>
</gene>
<evidence type="ECO:0000313" key="1">
    <source>
        <dbReference type="EMBL" id="QWU98519.1"/>
    </source>
</evidence>